<evidence type="ECO:0000259" key="2">
    <source>
        <dbReference type="PROSITE" id="PS50011"/>
    </source>
</evidence>
<feature type="region of interest" description="Disordered" evidence="1">
    <location>
        <begin position="98"/>
        <end position="117"/>
    </location>
</feature>
<dbReference type="Pfam" id="PF00069">
    <property type="entry name" value="Pkinase"/>
    <property type="match status" value="1"/>
</dbReference>
<keyword evidence="3" id="KW-0418">Kinase</keyword>
<comment type="caution">
    <text evidence="3">The sequence shown here is derived from an EMBL/GenBank/DDBJ whole genome shotgun (WGS) entry which is preliminary data.</text>
</comment>
<dbReference type="InterPro" id="IPR008271">
    <property type="entry name" value="Ser/Thr_kinase_AS"/>
</dbReference>
<dbReference type="PANTHER" id="PTHR44329">
    <property type="entry name" value="SERINE/THREONINE-PROTEIN KINASE TNNI3K-RELATED"/>
    <property type="match status" value="1"/>
</dbReference>
<feature type="compositionally biased region" description="Gly residues" evidence="1">
    <location>
        <begin position="524"/>
        <end position="538"/>
    </location>
</feature>
<sequence>MRMSCSGSWLLRLFEDAVHVGDALRASASLVIYSDQGSGWVVGRSAAPTMDSPTCALLYRLLESTPCTAPAGLVAVVQRPSSPEPSGRTAQLLRSHARAQGAAAMPPSPRGVLTGEQTGSGDAAAISSYMSTSDGVVFLAGAAASAAIVNVLPASQPIRLRAGEVLAVPVYHGGQRLAAALLLGWGGACTCGAAAAAAAPRHTPLPSALIEPVQRRPESLRRPAQQQQQHGRGPGPACGCGGCGGDGGGGGAQLLSPGDVSELRRLAQFVGHGLLSDSAHARFLSQLLFGAFRAALGDAPDGSSGANPRGRPAADWRALAEQLQAPGGARLAASASAAATFAGASITPTGSGGGGARPASPAPGGGSGVGARRPGVSGVASGLVPVAEHSGSGNAPGGGGGGRLLAGLPGTGPVAAAPPPDPAATEGDVDAAGFAGSVSLPLALGARATPPPARAAAAGARRQNSLVSAADALRRRLLGTVAAPQQPAAASPPPPRLRKSLTSKLGGSAATSGSCADAAPASSGGSGAGPSAFGGGTFPTGAAAARPRPRTDPVLPDRPSRTSGEAGGSSGPAARWRAGQVYGCFSDAVVIKCFYSGTTPAMGAQQLRLCAADDPMLADRDPSQISLNEVLALEFCDAGTLLSAAWVGAFRAGFTAGAGEGAIWPALVPLYTSLLEVVLALRYLHSRGLVHGDIKPQNVLLRSSARDPRGWVCKLSDFGWCAGPGARLLGEPDVEGRRGFQMASPLGTVTHMSPECFINGAVLGAEVDIYAFGIMMWELLMCRKPYHGVKIEDLPKHVVRSRLRPIFHPLAPQPYRTLAERCFAQNPRRRPTASDLVSELQALLAEAQAEPVTTTAVAPPPPPYGKAAGAARQSPPPGSPGPPAAAPPAPAEHLPQRQQPQMQLQHSPLSLTPRNAAALGGLDGGSAAVAVPVMAAAPGLPDAGGAGGFLPQPGVQVPSPALGLVPAAAASGGGRPQEEQPAAPPAVRVAHAAPAMAGEPGTAGGAAAPRAEG</sequence>
<reference evidence="3 4" key="1">
    <citation type="journal article" date="2017" name="Mol. Biol. Evol.">
        <title>The 4-celled Tetrabaena socialis nuclear genome reveals the essential components for genetic control of cell number at the origin of multicellularity in the volvocine lineage.</title>
        <authorList>
            <person name="Featherston J."/>
            <person name="Arakaki Y."/>
            <person name="Hanschen E.R."/>
            <person name="Ferris P.J."/>
            <person name="Michod R.E."/>
            <person name="Olson B.J.S.C."/>
            <person name="Nozaki H."/>
            <person name="Durand P.M."/>
        </authorList>
    </citation>
    <scope>NUCLEOTIDE SEQUENCE [LARGE SCALE GENOMIC DNA]</scope>
    <source>
        <strain evidence="3 4">NIES-571</strain>
    </source>
</reference>
<feature type="region of interest" description="Disordered" evidence="1">
    <location>
        <begin position="481"/>
        <end position="572"/>
    </location>
</feature>
<feature type="compositionally biased region" description="Low complexity" evidence="1">
    <location>
        <begin position="222"/>
        <end position="231"/>
    </location>
</feature>
<feature type="region of interest" description="Disordered" evidence="1">
    <location>
        <begin position="851"/>
        <end position="906"/>
    </location>
</feature>
<evidence type="ECO:0000313" key="3">
    <source>
        <dbReference type="EMBL" id="PNH01627.1"/>
    </source>
</evidence>
<feature type="compositionally biased region" description="Low complexity" evidence="1">
    <location>
        <begin position="405"/>
        <end position="415"/>
    </location>
</feature>
<protein>
    <submittedName>
        <fullName evidence="3">Serine/threonine-protein kinase phg2</fullName>
    </submittedName>
</protein>
<dbReference type="Gene3D" id="1.10.510.10">
    <property type="entry name" value="Transferase(Phosphotransferase) domain 1"/>
    <property type="match status" value="1"/>
</dbReference>
<feature type="compositionally biased region" description="Low complexity" evidence="1">
    <location>
        <begin position="512"/>
        <end position="523"/>
    </location>
</feature>
<gene>
    <name evidence="3" type="ORF">TSOC_012473</name>
</gene>
<dbReference type="SMART" id="SM00220">
    <property type="entry name" value="S_TKc"/>
    <property type="match status" value="1"/>
</dbReference>
<dbReference type="PROSITE" id="PS50011">
    <property type="entry name" value="PROTEIN_KINASE_DOM"/>
    <property type="match status" value="1"/>
</dbReference>
<dbReference type="GO" id="GO:0004674">
    <property type="term" value="F:protein serine/threonine kinase activity"/>
    <property type="evidence" value="ECO:0007669"/>
    <property type="project" value="TreeGrafter"/>
</dbReference>
<organism evidence="3 4">
    <name type="scientific">Tetrabaena socialis</name>
    <dbReference type="NCBI Taxonomy" id="47790"/>
    <lineage>
        <taxon>Eukaryota</taxon>
        <taxon>Viridiplantae</taxon>
        <taxon>Chlorophyta</taxon>
        <taxon>core chlorophytes</taxon>
        <taxon>Chlorophyceae</taxon>
        <taxon>CS clade</taxon>
        <taxon>Chlamydomonadales</taxon>
        <taxon>Tetrabaenaceae</taxon>
        <taxon>Tetrabaena</taxon>
    </lineage>
</organism>
<dbReference type="PANTHER" id="PTHR44329:SF214">
    <property type="entry name" value="PROTEIN KINASE DOMAIN-CONTAINING PROTEIN"/>
    <property type="match status" value="1"/>
</dbReference>
<feature type="compositionally biased region" description="Pro residues" evidence="1">
    <location>
        <begin position="874"/>
        <end position="890"/>
    </location>
</feature>
<dbReference type="InterPro" id="IPR000719">
    <property type="entry name" value="Prot_kinase_dom"/>
</dbReference>
<feature type="region of interest" description="Disordered" evidence="1">
    <location>
        <begin position="967"/>
        <end position="1013"/>
    </location>
</feature>
<dbReference type="OrthoDB" id="535720at2759"/>
<feature type="compositionally biased region" description="Low complexity" evidence="1">
    <location>
        <begin position="891"/>
        <end position="906"/>
    </location>
</feature>
<feature type="region of interest" description="Disordered" evidence="1">
    <location>
        <begin position="349"/>
        <end position="429"/>
    </location>
</feature>
<dbReference type="Proteomes" id="UP000236333">
    <property type="component" value="Unassembled WGS sequence"/>
</dbReference>
<feature type="compositionally biased region" description="Low complexity" evidence="1">
    <location>
        <begin position="979"/>
        <end position="1013"/>
    </location>
</feature>
<evidence type="ECO:0000313" key="4">
    <source>
        <dbReference type="Proteomes" id="UP000236333"/>
    </source>
</evidence>
<feature type="compositionally biased region" description="Low complexity" evidence="1">
    <location>
        <begin position="370"/>
        <end position="380"/>
    </location>
</feature>
<dbReference type="EMBL" id="PGGS01000836">
    <property type="protein sequence ID" value="PNH01627.1"/>
    <property type="molecule type" value="Genomic_DNA"/>
</dbReference>
<accession>A0A2J7ZMZ2</accession>
<dbReference type="PROSITE" id="PS00108">
    <property type="entry name" value="PROTEIN_KINASE_ST"/>
    <property type="match status" value="1"/>
</dbReference>
<keyword evidence="4" id="KW-1185">Reference proteome</keyword>
<dbReference type="GO" id="GO:0005524">
    <property type="term" value="F:ATP binding"/>
    <property type="evidence" value="ECO:0007669"/>
    <property type="project" value="InterPro"/>
</dbReference>
<dbReference type="AlphaFoldDB" id="A0A2J7ZMZ2"/>
<evidence type="ECO:0000256" key="1">
    <source>
        <dbReference type="SAM" id="MobiDB-lite"/>
    </source>
</evidence>
<dbReference type="SUPFAM" id="SSF56112">
    <property type="entry name" value="Protein kinase-like (PK-like)"/>
    <property type="match status" value="1"/>
</dbReference>
<feature type="domain" description="Protein kinase" evidence="2">
    <location>
        <begin position="527"/>
        <end position="844"/>
    </location>
</feature>
<feature type="compositionally biased region" description="Polar residues" evidence="1">
    <location>
        <begin position="502"/>
        <end position="511"/>
    </location>
</feature>
<feature type="region of interest" description="Disordered" evidence="1">
    <location>
        <begin position="214"/>
        <end position="236"/>
    </location>
</feature>
<proteinExistence type="predicted"/>
<name>A0A2J7ZMZ2_9CHLO</name>
<dbReference type="InterPro" id="IPR051681">
    <property type="entry name" value="Ser/Thr_Kinases-Pseudokinases"/>
</dbReference>
<feature type="compositionally biased region" description="Gly residues" evidence="1">
    <location>
        <begin position="394"/>
        <end position="404"/>
    </location>
</feature>
<dbReference type="InterPro" id="IPR011009">
    <property type="entry name" value="Kinase-like_dom_sf"/>
</dbReference>
<keyword evidence="3" id="KW-0808">Transferase</keyword>